<evidence type="ECO:0000313" key="1">
    <source>
        <dbReference type="EMBL" id="QHT00935.1"/>
    </source>
</evidence>
<protein>
    <recommendedName>
        <fullName evidence="2">Thioredoxin domain-containing protein</fullName>
    </recommendedName>
</protein>
<dbReference type="Gene3D" id="3.40.30.10">
    <property type="entry name" value="Glutaredoxin"/>
    <property type="match status" value="1"/>
</dbReference>
<evidence type="ECO:0008006" key="2">
    <source>
        <dbReference type="Google" id="ProtNLM"/>
    </source>
</evidence>
<dbReference type="AlphaFoldDB" id="A0A6C0CB77"/>
<accession>A0A6C0CB77</accession>
<sequence length="249" mass="28596">MNNLILVKDTATINKIFETAQDKLVSLMYFTKNNPQCRTARQFFERCAQTHIISIFCIIDIDNFEGDVGHVTNFPHFDFFHMGRKIGTFPGSDQKGIEGSVQSGEQYVMRQNNIKNQSQIYNQQQVQQPQMYPQQPGYVPVQPMQQPVQQIPLVQPVQQPIQQPIQQQIFQQMVQQQTTDSIGLPSPQQMVLMFNVYQKLHQLGLLNMGQQITSNESSNQKIEGEEILPSGDKIIPLEDGRYVLIKKQN</sequence>
<organism evidence="1">
    <name type="scientific">viral metagenome</name>
    <dbReference type="NCBI Taxonomy" id="1070528"/>
    <lineage>
        <taxon>unclassified sequences</taxon>
        <taxon>metagenomes</taxon>
        <taxon>organismal metagenomes</taxon>
    </lineage>
</organism>
<name>A0A6C0CB77_9ZZZZ</name>
<dbReference type="SUPFAM" id="SSF52833">
    <property type="entry name" value="Thioredoxin-like"/>
    <property type="match status" value="1"/>
</dbReference>
<dbReference type="EMBL" id="MN739361">
    <property type="protein sequence ID" value="QHT00935.1"/>
    <property type="molecule type" value="Genomic_DNA"/>
</dbReference>
<proteinExistence type="predicted"/>
<dbReference type="InterPro" id="IPR036249">
    <property type="entry name" value="Thioredoxin-like_sf"/>
</dbReference>
<reference evidence="1" key="1">
    <citation type="journal article" date="2020" name="Nature">
        <title>Giant virus diversity and host interactions through global metagenomics.</title>
        <authorList>
            <person name="Schulz F."/>
            <person name="Roux S."/>
            <person name="Paez-Espino D."/>
            <person name="Jungbluth S."/>
            <person name="Walsh D.A."/>
            <person name="Denef V.J."/>
            <person name="McMahon K.D."/>
            <person name="Konstantinidis K.T."/>
            <person name="Eloe-Fadrosh E.A."/>
            <person name="Kyrpides N.C."/>
            <person name="Woyke T."/>
        </authorList>
    </citation>
    <scope>NUCLEOTIDE SEQUENCE</scope>
    <source>
        <strain evidence="1">GVMAG-M-3300020192-26</strain>
    </source>
</reference>